<accession>A0ABW1GW46</accession>
<dbReference type="InterPro" id="IPR050039">
    <property type="entry name" value="MAB_1171c-like"/>
</dbReference>
<organism evidence="3 4">
    <name type="scientific">Streptomyces pulveraceus</name>
    <dbReference type="NCBI Taxonomy" id="68258"/>
    <lineage>
        <taxon>Bacteria</taxon>
        <taxon>Bacillati</taxon>
        <taxon>Actinomycetota</taxon>
        <taxon>Actinomycetes</taxon>
        <taxon>Kitasatosporales</taxon>
        <taxon>Streptomycetaceae</taxon>
        <taxon>Streptomyces</taxon>
    </lineage>
</organism>
<name>A0ABW1GW46_9ACTN</name>
<dbReference type="EMBL" id="JBHSPU010000060">
    <property type="protein sequence ID" value="MFC5919080.1"/>
    <property type="molecule type" value="Genomic_DNA"/>
</dbReference>
<feature type="transmembrane region" description="Helical" evidence="1">
    <location>
        <begin position="212"/>
        <end position="233"/>
    </location>
</feature>
<feature type="transmembrane region" description="Helical" evidence="1">
    <location>
        <begin position="178"/>
        <end position="200"/>
    </location>
</feature>
<feature type="domain" description="DUF6545" evidence="2">
    <location>
        <begin position="245"/>
        <end position="379"/>
    </location>
</feature>
<keyword evidence="1" id="KW-0812">Transmembrane</keyword>
<dbReference type="RefSeq" id="WP_344510069.1">
    <property type="nucleotide sequence ID" value="NZ_BAAATU010000010.1"/>
</dbReference>
<dbReference type="Proteomes" id="UP001596200">
    <property type="component" value="Unassembled WGS sequence"/>
</dbReference>
<keyword evidence="1" id="KW-0472">Membrane</keyword>
<comment type="caution">
    <text evidence="3">The sequence shown here is derived from an EMBL/GenBank/DDBJ whole genome shotgun (WGS) entry which is preliminary data.</text>
</comment>
<keyword evidence="1" id="KW-1133">Transmembrane helix</keyword>
<dbReference type="NCBIfam" id="NF042915">
    <property type="entry name" value="MAB_1171c_fam"/>
    <property type="match status" value="1"/>
</dbReference>
<feature type="transmembrane region" description="Helical" evidence="1">
    <location>
        <begin position="145"/>
        <end position="166"/>
    </location>
</feature>
<feature type="transmembrane region" description="Helical" evidence="1">
    <location>
        <begin position="41"/>
        <end position="60"/>
    </location>
</feature>
<feature type="transmembrane region" description="Helical" evidence="1">
    <location>
        <begin position="12"/>
        <end position="29"/>
    </location>
</feature>
<feature type="transmembrane region" description="Helical" evidence="1">
    <location>
        <begin position="106"/>
        <end position="125"/>
    </location>
</feature>
<proteinExistence type="predicted"/>
<reference evidence="4" key="1">
    <citation type="journal article" date="2019" name="Int. J. Syst. Evol. Microbiol.">
        <title>The Global Catalogue of Microorganisms (GCM) 10K type strain sequencing project: providing services to taxonomists for standard genome sequencing and annotation.</title>
        <authorList>
            <consortium name="The Broad Institute Genomics Platform"/>
            <consortium name="The Broad Institute Genome Sequencing Center for Infectious Disease"/>
            <person name="Wu L."/>
            <person name="Ma J."/>
        </authorList>
    </citation>
    <scope>NUCLEOTIDE SEQUENCE [LARGE SCALE GENOMIC DNA]</scope>
    <source>
        <strain evidence="4">JCM 4147</strain>
    </source>
</reference>
<evidence type="ECO:0000256" key="1">
    <source>
        <dbReference type="SAM" id="Phobius"/>
    </source>
</evidence>
<evidence type="ECO:0000259" key="2">
    <source>
        <dbReference type="Pfam" id="PF20182"/>
    </source>
</evidence>
<evidence type="ECO:0000313" key="3">
    <source>
        <dbReference type="EMBL" id="MFC5919080.1"/>
    </source>
</evidence>
<protein>
    <submittedName>
        <fullName evidence="3">MAB_1171c family putative transporter</fullName>
    </submittedName>
</protein>
<feature type="transmembrane region" description="Helical" evidence="1">
    <location>
        <begin position="80"/>
        <end position="99"/>
    </location>
</feature>
<sequence>MTDHWPNGLIEQAEWFGIALMWIVTLLRAPVAVRTPQQRPLWLAVGLASVAMALQVPEAALLAKAALGSSSHAVCLFKEIVGLLAATAVFQFISAIVGLRRTRPVILGTAALTLAGLVALCVLSPPHVRHVVPSTLSQAETPDTMYWIVLLSYHLTANTASVVVCWKSRRRVTHASTRAGLLLLGTGLFLSALLMALSLAHVFTRNAAIPHLFPAVSGAEATFIAAGAASPLLRKPLRTLRNMTVIYRLHPVWRTLVHVTPEVTLAGPHSRSVDLLSAVRHSDLRLYRRAIEIRDALLALENFALAGTLDRAHEHVRAARITDASAEAAVTACWAGAALVNKRSGAITPGRPSELPESGGSDIAEEVGFLLHLSRLLRSPLVTSFLKAEEQRHGATPGSRAA</sequence>
<dbReference type="InterPro" id="IPR046675">
    <property type="entry name" value="DUF6545"/>
</dbReference>
<gene>
    <name evidence="3" type="ORF">ACFP1B_37435</name>
</gene>
<keyword evidence="4" id="KW-1185">Reference proteome</keyword>
<evidence type="ECO:0000313" key="4">
    <source>
        <dbReference type="Proteomes" id="UP001596200"/>
    </source>
</evidence>
<dbReference type="Pfam" id="PF20182">
    <property type="entry name" value="DUF6545"/>
    <property type="match status" value="1"/>
</dbReference>